<name>A4IPV9_GEOTN</name>
<dbReference type="KEGG" id="gtn:GTNG_2011"/>
<reference evidence="1 2" key="1">
    <citation type="journal article" date="2007" name="Proc. Natl. Acad. Sci. U.S.A.">
        <title>Genome and proteome of long-chain alkane degrading Geobacillus thermodenitrificans NG80-2 isolated from a deep-subsurface oil reservoir.</title>
        <authorList>
            <person name="Feng L."/>
            <person name="Wang W."/>
            <person name="Cheng J."/>
            <person name="Ren Y."/>
            <person name="Zhao G."/>
            <person name="Gao C."/>
            <person name="Tang Y."/>
            <person name="Liu X."/>
            <person name="Han W."/>
            <person name="Peng X."/>
            <person name="Liu R."/>
            <person name="Wang L."/>
        </authorList>
    </citation>
    <scope>NUCLEOTIDE SEQUENCE [LARGE SCALE GENOMIC DNA]</scope>
    <source>
        <strain evidence="1 2">NG80-2</strain>
    </source>
</reference>
<gene>
    <name evidence="1" type="ordered locus">GTNG_2011</name>
</gene>
<accession>A4IPV9</accession>
<proteinExistence type="predicted"/>
<dbReference type="HOGENOM" id="CLU_2167334_0_0_9"/>
<organism evidence="1 2">
    <name type="scientific">Geobacillus thermodenitrificans (strain NG80-2)</name>
    <dbReference type="NCBI Taxonomy" id="420246"/>
    <lineage>
        <taxon>Bacteria</taxon>
        <taxon>Bacillati</taxon>
        <taxon>Bacillota</taxon>
        <taxon>Bacilli</taxon>
        <taxon>Bacillales</taxon>
        <taxon>Anoxybacillaceae</taxon>
        <taxon>Geobacillus</taxon>
    </lineage>
</organism>
<sequence>MSISPSWRYTYSIVVQKEESRMVLFDVEHRLYYEAINSARPKMAPVRQDRAWGYVWKTVNGEPVKFWIDFHRGRYMYFEYGRKWYRVAYLQANEQKSGRDVLNGAMIDLTSDGHRLLFMKGRIHRQSARAV</sequence>
<dbReference type="Proteomes" id="UP000001578">
    <property type="component" value="Chromosome"/>
</dbReference>
<evidence type="ECO:0000313" key="1">
    <source>
        <dbReference type="EMBL" id="ABO67363.1"/>
    </source>
</evidence>
<evidence type="ECO:0000313" key="2">
    <source>
        <dbReference type="Proteomes" id="UP000001578"/>
    </source>
</evidence>
<protein>
    <submittedName>
        <fullName evidence="1">Uncharacterized protein</fullName>
    </submittedName>
</protein>
<dbReference type="EMBL" id="CP000557">
    <property type="protein sequence ID" value="ABO67363.1"/>
    <property type="molecule type" value="Genomic_DNA"/>
</dbReference>
<dbReference type="AlphaFoldDB" id="A4IPV9"/>
<dbReference type="eggNOG" id="ENOG5032S6Z">
    <property type="taxonomic scope" value="Bacteria"/>
</dbReference>